<evidence type="ECO:0000256" key="2">
    <source>
        <dbReference type="ARBA" id="ARBA00022737"/>
    </source>
</evidence>
<feature type="transmembrane region" description="Helical" evidence="7">
    <location>
        <begin position="917"/>
        <end position="941"/>
    </location>
</feature>
<keyword evidence="5 7" id="KW-0472">Membrane</keyword>
<dbReference type="AlphaFoldDB" id="A0A0S4JJG7"/>
<feature type="transmembrane region" description="Helical" evidence="7">
    <location>
        <begin position="856"/>
        <end position="876"/>
    </location>
</feature>
<feature type="non-terminal residue" evidence="8">
    <location>
        <position position="1"/>
    </location>
</feature>
<dbReference type="Proteomes" id="UP000051952">
    <property type="component" value="Unassembled WGS sequence"/>
</dbReference>
<evidence type="ECO:0000256" key="4">
    <source>
        <dbReference type="ARBA" id="ARBA00022840"/>
    </source>
</evidence>
<dbReference type="VEuPathDB" id="TriTrypDB:BSAL_16250"/>
<dbReference type="PANTHER" id="PTHR48056:SF81">
    <property type="entry name" value="RECEPTOR PROTEIN-TYROSINE KINASE CEPR1"/>
    <property type="match status" value="1"/>
</dbReference>
<keyword evidence="2" id="KW-0677">Repeat</keyword>
<evidence type="ECO:0000313" key="8">
    <source>
        <dbReference type="EMBL" id="CUG88599.1"/>
    </source>
</evidence>
<gene>
    <name evidence="8" type="ORF">BSAL_16250</name>
</gene>
<sequence length="1036" mass="112121">FGNALNGTIPSSAAQWTKVQSFDVGFNMLTGTLPPELGVWTDISFFSIASNSFVGTLSAEFSRWVQLETFFAPNNKLTGTLPPGCGMWSQLSLFSIAFNSFGGTLPMELRMWTLLRGFYIGSNSFVGTLAEGFRSWVRLEAFYASNNNLTGTLPASYISWTSMTEFSFEYNQLTGSLPAAYGRWTGITVFGVSGNTQLSSTLPSAYSAWVSLSTFDVSGARIHGTLPPEYSAWTQLGSLNVSHNQLTGSIPPEYGPSWINLVSLDVSSNQLAGTIPAALGHWTMLELFVVGNNSLSGTLPVEFSSWTGLVTFRVEQNAGIVGSLPPQFAQWLKLRIFYAHETGISGTLSAEHSSWTALRQFWLHSAHVTGTLPPQYRSWVKLQQFVLHSNSMTGTLPPEYSAWSDALFISVRNNHLQGSVPSSWAAGMRDLRNIHVASNSLNGTIPNTFGSLPYLTSISVSDNNFSGMLPTFHSSLISLVDIQHNSQLNATLPPQIQIWTTCDTQIPCSLSALPMQYCLPPNFDLTTLYTGGVDIPGVIGMIAPFRLNKCWEPPLPSHGPRGDPSMSSFVTKTLSLGAPQQQPPTLSSIFASYQPRIAPSAAFTVALSIADPVTGVGLAALGLGRCAPAALREATWYSQVLLSPFYHLGPGVSVLGNIGLCFVGFAMHCVAVNFLTKKKKCRHVTQDEKRSSRSSLELSTAVEVSLRFPGLSLAATLFLARGIAFYGGQSFIDDSDSSVSTSNGNDAIGLRIMNSILSMIFLIGLVGVVIWAERRGLTKPLKFERYRAAALTRLRWVPRWILPIGRWGPDDARRRLAAFRGPVAGGRENFAMLPAGVGIVGSLIVGAVPGTAGGCIAQAACQCLLLGGSVIAIGVLRPMRVPAAGWLLCSTLILQACINLCIVVGRTTDAESAIDAMMFLSAVYSVVGLLRVAHRIIVWYWERGINPKRDIFDEAKSNISPSSNLSPCNSACNTLNWHRSKQEVRSCSHLTNEGGERTATQSGPRRSAPDSEVQLNHLEKLLHIICMRSSDARSML</sequence>
<feature type="transmembrane region" description="Helical" evidence="7">
    <location>
        <begin position="711"/>
        <end position="732"/>
    </location>
</feature>
<keyword evidence="1" id="KW-0433">Leucine-rich repeat</keyword>
<feature type="transmembrane region" description="Helical" evidence="7">
    <location>
        <begin position="752"/>
        <end position="772"/>
    </location>
</feature>
<feature type="transmembrane region" description="Helical" evidence="7">
    <location>
        <begin position="654"/>
        <end position="675"/>
    </location>
</feature>
<evidence type="ECO:0000256" key="1">
    <source>
        <dbReference type="ARBA" id="ARBA00022614"/>
    </source>
</evidence>
<dbReference type="GO" id="GO:0005524">
    <property type="term" value="F:ATP binding"/>
    <property type="evidence" value="ECO:0007669"/>
    <property type="project" value="UniProtKB-KW"/>
</dbReference>
<keyword evidence="7" id="KW-0812">Transmembrane</keyword>
<proteinExistence type="predicted"/>
<keyword evidence="4" id="KW-0067">ATP-binding</keyword>
<evidence type="ECO:0000256" key="3">
    <source>
        <dbReference type="ARBA" id="ARBA00022741"/>
    </source>
</evidence>
<feature type="transmembrane region" description="Helical" evidence="7">
    <location>
        <begin position="830"/>
        <end position="850"/>
    </location>
</feature>
<keyword evidence="3" id="KW-0547">Nucleotide-binding</keyword>
<reference evidence="9" key="1">
    <citation type="submission" date="2015-09" db="EMBL/GenBank/DDBJ databases">
        <authorList>
            <consortium name="Pathogen Informatics"/>
        </authorList>
    </citation>
    <scope>NUCLEOTIDE SEQUENCE [LARGE SCALE GENOMIC DNA]</scope>
    <source>
        <strain evidence="9">Lake Konstanz</strain>
    </source>
</reference>
<feature type="transmembrane region" description="Helical" evidence="7">
    <location>
        <begin position="883"/>
        <end position="905"/>
    </location>
</feature>
<dbReference type="EMBL" id="CYKH01001658">
    <property type="protein sequence ID" value="CUG88599.1"/>
    <property type="molecule type" value="Genomic_DNA"/>
</dbReference>
<name>A0A0S4JJG7_BODSA</name>
<dbReference type="Pfam" id="PF00560">
    <property type="entry name" value="LRR_1"/>
    <property type="match status" value="2"/>
</dbReference>
<feature type="region of interest" description="Disordered" evidence="6">
    <location>
        <begin position="988"/>
        <end position="1011"/>
    </location>
</feature>
<protein>
    <submittedName>
        <fullName evidence="8">GP46-like surface antigen, putative</fullName>
    </submittedName>
</protein>
<dbReference type="InterPro" id="IPR050647">
    <property type="entry name" value="Plant_LRR-RLKs"/>
</dbReference>
<evidence type="ECO:0000313" key="9">
    <source>
        <dbReference type="Proteomes" id="UP000051952"/>
    </source>
</evidence>
<dbReference type="SUPFAM" id="SSF52058">
    <property type="entry name" value="L domain-like"/>
    <property type="match status" value="2"/>
</dbReference>
<keyword evidence="7" id="KW-1133">Transmembrane helix</keyword>
<evidence type="ECO:0000256" key="7">
    <source>
        <dbReference type="SAM" id="Phobius"/>
    </source>
</evidence>
<keyword evidence="9" id="KW-1185">Reference proteome</keyword>
<organism evidence="8 9">
    <name type="scientific">Bodo saltans</name>
    <name type="common">Flagellated protozoan</name>
    <dbReference type="NCBI Taxonomy" id="75058"/>
    <lineage>
        <taxon>Eukaryota</taxon>
        <taxon>Discoba</taxon>
        <taxon>Euglenozoa</taxon>
        <taxon>Kinetoplastea</taxon>
        <taxon>Metakinetoplastina</taxon>
        <taxon>Eubodonida</taxon>
        <taxon>Bodonidae</taxon>
        <taxon>Bodo</taxon>
    </lineage>
</organism>
<dbReference type="FunFam" id="3.80.10.10:FF:000095">
    <property type="entry name" value="LRR receptor-like serine/threonine-protein kinase GSO1"/>
    <property type="match status" value="2"/>
</dbReference>
<evidence type="ECO:0000256" key="6">
    <source>
        <dbReference type="SAM" id="MobiDB-lite"/>
    </source>
</evidence>
<dbReference type="InterPro" id="IPR032675">
    <property type="entry name" value="LRR_dom_sf"/>
</dbReference>
<dbReference type="Gene3D" id="3.80.10.10">
    <property type="entry name" value="Ribonuclease Inhibitor"/>
    <property type="match status" value="2"/>
</dbReference>
<accession>A0A0S4JJG7</accession>
<dbReference type="InterPro" id="IPR001611">
    <property type="entry name" value="Leu-rich_rpt"/>
</dbReference>
<evidence type="ECO:0000256" key="5">
    <source>
        <dbReference type="ARBA" id="ARBA00023136"/>
    </source>
</evidence>
<dbReference type="PANTHER" id="PTHR48056">
    <property type="entry name" value="LRR RECEPTOR-LIKE SERINE/THREONINE-PROTEIN KINASE-RELATED"/>
    <property type="match status" value="1"/>
</dbReference>